<evidence type="ECO:0000256" key="1">
    <source>
        <dbReference type="ARBA" id="ARBA00022750"/>
    </source>
</evidence>
<organism evidence="6 7">
    <name type="scientific">Vigna mungo</name>
    <name type="common">Black gram</name>
    <name type="synonym">Phaseolus mungo</name>
    <dbReference type="NCBI Taxonomy" id="3915"/>
    <lineage>
        <taxon>Eukaryota</taxon>
        <taxon>Viridiplantae</taxon>
        <taxon>Streptophyta</taxon>
        <taxon>Embryophyta</taxon>
        <taxon>Tracheophyta</taxon>
        <taxon>Spermatophyta</taxon>
        <taxon>Magnoliopsida</taxon>
        <taxon>eudicotyledons</taxon>
        <taxon>Gunneridae</taxon>
        <taxon>Pentapetalae</taxon>
        <taxon>rosids</taxon>
        <taxon>fabids</taxon>
        <taxon>Fabales</taxon>
        <taxon>Fabaceae</taxon>
        <taxon>Papilionoideae</taxon>
        <taxon>50 kb inversion clade</taxon>
        <taxon>NPAAA clade</taxon>
        <taxon>indigoferoid/millettioid clade</taxon>
        <taxon>Phaseoleae</taxon>
        <taxon>Vigna</taxon>
    </lineage>
</organism>
<dbReference type="EMBL" id="CP144700">
    <property type="protein sequence ID" value="WVZ25700.1"/>
    <property type="molecule type" value="Genomic_DNA"/>
</dbReference>
<dbReference type="Pfam" id="PF22936">
    <property type="entry name" value="Pol_BBD"/>
    <property type="match status" value="1"/>
</dbReference>
<feature type="domain" description="Retrotransposon Copia-like N-terminal" evidence="4">
    <location>
        <begin position="28"/>
        <end position="71"/>
    </location>
</feature>
<protein>
    <recommendedName>
        <fullName evidence="8">Reverse transcriptase Ty1/copia-type domain-containing protein</fullName>
    </recommendedName>
</protein>
<name>A0AAQ3PGA0_VIGMU</name>
<dbReference type="GO" id="GO:0004190">
    <property type="term" value="F:aspartic-type endopeptidase activity"/>
    <property type="evidence" value="ECO:0007669"/>
    <property type="project" value="UniProtKB-KW"/>
</dbReference>
<dbReference type="Pfam" id="PF14244">
    <property type="entry name" value="Retrotran_gag_3"/>
    <property type="match status" value="1"/>
</dbReference>
<gene>
    <name evidence="6" type="ORF">V8G54_004244</name>
</gene>
<dbReference type="Pfam" id="PF07727">
    <property type="entry name" value="RVT_2"/>
    <property type="match status" value="1"/>
</dbReference>
<evidence type="ECO:0000259" key="4">
    <source>
        <dbReference type="Pfam" id="PF14244"/>
    </source>
</evidence>
<proteinExistence type="predicted"/>
<evidence type="ECO:0000313" key="7">
    <source>
        <dbReference type="Proteomes" id="UP001374535"/>
    </source>
</evidence>
<accession>A0AAQ3PGA0</accession>
<dbReference type="InterPro" id="IPR029472">
    <property type="entry name" value="Copia-like_N"/>
</dbReference>
<dbReference type="AlphaFoldDB" id="A0AAQ3PGA0"/>
<feature type="domain" description="Retrovirus-related Pol polyprotein from transposon TNT 1-94-like beta-barrel" evidence="5">
    <location>
        <begin position="305"/>
        <end position="377"/>
    </location>
</feature>
<evidence type="ECO:0000259" key="5">
    <source>
        <dbReference type="Pfam" id="PF22936"/>
    </source>
</evidence>
<keyword evidence="7" id="KW-1185">Reference proteome</keyword>
<keyword evidence="1" id="KW-0378">Hydrolase</keyword>
<evidence type="ECO:0008006" key="8">
    <source>
        <dbReference type="Google" id="ProtNLM"/>
    </source>
</evidence>
<evidence type="ECO:0000313" key="6">
    <source>
        <dbReference type="EMBL" id="WVZ25700.1"/>
    </source>
</evidence>
<feature type="region of interest" description="Disordered" evidence="2">
    <location>
        <begin position="505"/>
        <end position="538"/>
    </location>
</feature>
<dbReference type="InterPro" id="IPR013103">
    <property type="entry name" value="RVT_2"/>
</dbReference>
<dbReference type="InterPro" id="IPR043502">
    <property type="entry name" value="DNA/RNA_pol_sf"/>
</dbReference>
<dbReference type="InterPro" id="IPR054722">
    <property type="entry name" value="PolX-like_BBD"/>
</dbReference>
<keyword evidence="1" id="KW-0645">Protease</keyword>
<dbReference type="PANTHER" id="PTHR37610:SF55">
    <property type="entry name" value="RETROTRANSPOSON COPIA-LIKE N-TERMINAL DOMAIN-CONTAINING PROTEIN"/>
    <property type="match status" value="1"/>
</dbReference>
<reference evidence="6 7" key="1">
    <citation type="journal article" date="2023" name="Life. Sci Alliance">
        <title>Evolutionary insights into 3D genome organization and epigenetic landscape of Vigna mungo.</title>
        <authorList>
            <person name="Junaid A."/>
            <person name="Singh B."/>
            <person name="Bhatia S."/>
        </authorList>
    </citation>
    <scope>NUCLEOTIDE SEQUENCE [LARGE SCALE GENOMIC DNA]</scope>
    <source>
        <strain evidence="6">Urdbean</strain>
    </source>
</reference>
<keyword evidence="1" id="KW-0064">Aspartyl protease</keyword>
<feature type="domain" description="Reverse transcriptase Ty1/copia-type" evidence="3">
    <location>
        <begin position="619"/>
        <end position="724"/>
    </location>
</feature>
<dbReference type="Proteomes" id="UP001374535">
    <property type="component" value="Chromosome 1"/>
</dbReference>
<evidence type="ECO:0000256" key="2">
    <source>
        <dbReference type="SAM" id="MobiDB-lite"/>
    </source>
</evidence>
<dbReference type="SUPFAM" id="SSF56672">
    <property type="entry name" value="DNA/RNA polymerases"/>
    <property type="match status" value="1"/>
</dbReference>
<dbReference type="PANTHER" id="PTHR37610">
    <property type="entry name" value="CCHC-TYPE DOMAIN-CONTAINING PROTEIN"/>
    <property type="match status" value="1"/>
</dbReference>
<sequence length="729" mass="81365">MSHRGSGYECSGTITVRPSSFLYLYPGESPATSLVSPLLDSTNYHAWSKSMATALSPKNKSQFIDDTATEPPGGDPSHNAWKRCNNMVIWQIILWMDDAQAICKDLRSIFFQGDLLRISELQQDASSLKQGTSTVSEFYTKLHIIWDELENFRPDPICTCAERQLMSNHFLHNLEPKTVNATTSIVVCSFCGKHGHIDAVCFKKNGNLALTVASLAIQLMYATENMATHPVTNSTLELSTDSSQPTPDPEVRLTQQQYQALIALINPNRDNLSKPQIGSVISNSQDLGTTILTFDSANATGITTWILDSGATDHVVSSLTHFHSYASIRPITINLPNGITTTATHKGNMKIFDTLCLNDVLYIPDFSYNLISISKLKIGLTDLRAGLYVRHDPATAANPCVHASSSHNSILAVNHNIWRNRLGHLSDQRLKFLAVSATPTLFNLTKKKLDLRATAGVFLGFITYSLTTHDIQISRNVIFCEDEFPDMTYNTLSISTLPLPLHSNHILHDHDQSPPPVSQNSSSLTNEEHLDSTTIPTRRSTRTRTIPGYLKDFQIASYTIVTTKYPIEHVLSSNNLSPTYRHFISSIDNSHDPTHYKEAVQHAHWRDAMQAELTALEQNNTWTLTTLPPHKQAIGCKWVYKTKHKADGTIDRYKARLVAKGYTQLEGIDYFDTFSPVVKLTTVRLILSLVVVHNWHLRQLDVNNAFLHGDLNEEVYMHPPPGITLSAPN</sequence>
<evidence type="ECO:0000259" key="3">
    <source>
        <dbReference type="Pfam" id="PF07727"/>
    </source>
</evidence>